<comment type="caution">
    <text evidence="3">The sequence shown here is derived from an EMBL/GenBank/DDBJ whole genome shotgun (WGS) entry which is preliminary data.</text>
</comment>
<evidence type="ECO:0000313" key="4">
    <source>
        <dbReference type="Proteomes" id="UP000004738"/>
    </source>
</evidence>
<dbReference type="EMBL" id="AMCK01000014">
    <property type="protein sequence ID" value="EKB44590.1"/>
    <property type="molecule type" value="Genomic_DNA"/>
</dbReference>
<dbReference type="Pfam" id="PF13490">
    <property type="entry name" value="zf-HC2"/>
    <property type="match status" value="1"/>
</dbReference>
<gene>
    <name evidence="3" type="ORF">B857_02692</name>
</gene>
<dbReference type="AlphaFoldDB" id="K1KKH7"/>
<evidence type="ECO:0000259" key="2">
    <source>
        <dbReference type="Pfam" id="PF13490"/>
    </source>
</evidence>
<dbReference type="InterPro" id="IPR027383">
    <property type="entry name" value="Znf_put"/>
</dbReference>
<feature type="transmembrane region" description="Helical" evidence="1">
    <location>
        <begin position="75"/>
        <end position="93"/>
    </location>
</feature>
<organism evidence="3 4">
    <name type="scientific">Solibacillus isronensis B3W22</name>
    <dbReference type="NCBI Taxonomy" id="1224748"/>
    <lineage>
        <taxon>Bacteria</taxon>
        <taxon>Bacillati</taxon>
        <taxon>Bacillota</taxon>
        <taxon>Bacilli</taxon>
        <taxon>Bacillales</taxon>
        <taxon>Caryophanaceae</taxon>
        <taxon>Solibacillus</taxon>
    </lineage>
</organism>
<protein>
    <recommendedName>
        <fullName evidence="2">Putative zinc-finger domain-containing protein</fullName>
    </recommendedName>
</protein>
<accession>K1KKH7</accession>
<keyword evidence="1" id="KW-0472">Membrane</keyword>
<dbReference type="RefSeq" id="WP_008407188.1">
    <property type="nucleotide sequence ID" value="NZ_AMCK01000014.1"/>
</dbReference>
<sequence length="203" mass="23453">MNCNIIKDLLPSYIDEISSKETAEAVEEHIEHCEECQRYIQRMKKPTTSIQMMTEEVSVAKEPFKRINKKRRIQVLIAIAITFMVTIIGAWVVQDVGAVNDIFFPDKWGLATVTDDMEEWESIKFSDQNYIIFDSIFWRKEIVNHANNGKNVLLRIKDDNDNIVLDEILVPAGTSVKLEGLKRNEKYYIEIKAPQGRFTIVAV</sequence>
<dbReference type="PATRIC" id="fig|1224748.3.peg.2655"/>
<proteinExistence type="predicted"/>
<keyword evidence="1" id="KW-1133">Transmembrane helix</keyword>
<reference evidence="3 4" key="1">
    <citation type="journal article" date="2012" name="J. Bacteriol.">
        <title>Draft Genome Sequence of Bacillus isronensis Strain B3W22, Isolated from the Upper Atmosphere.</title>
        <authorList>
            <person name="Shivaji S."/>
            <person name="Ara S."/>
            <person name="Singh S.K."/>
            <person name="Bandi S."/>
            <person name="Singh A."/>
            <person name="Pinnaka A.K."/>
        </authorList>
    </citation>
    <scope>NUCLEOTIDE SEQUENCE [LARGE SCALE GENOMIC DNA]</scope>
    <source>
        <strain evidence="3 4">B3W22</strain>
    </source>
</reference>
<keyword evidence="1" id="KW-0812">Transmembrane</keyword>
<evidence type="ECO:0000313" key="3">
    <source>
        <dbReference type="EMBL" id="EKB44590.1"/>
    </source>
</evidence>
<dbReference type="Proteomes" id="UP000004738">
    <property type="component" value="Unassembled WGS sequence"/>
</dbReference>
<evidence type="ECO:0000256" key="1">
    <source>
        <dbReference type="SAM" id="Phobius"/>
    </source>
</evidence>
<name>K1KKH7_9BACL</name>
<feature type="domain" description="Putative zinc-finger" evidence="2">
    <location>
        <begin position="3"/>
        <end position="37"/>
    </location>
</feature>
<keyword evidence="4" id="KW-1185">Reference proteome</keyword>